<dbReference type="AlphaFoldDB" id="A0AAP0E656"/>
<dbReference type="Gene3D" id="3.30.40.10">
    <property type="entry name" value="Zinc/RING finger domain, C3HC4 (zinc finger)"/>
    <property type="match status" value="1"/>
</dbReference>
<reference evidence="3 4" key="1">
    <citation type="submission" date="2024-01" db="EMBL/GenBank/DDBJ databases">
        <title>Genome assemblies of Stephania.</title>
        <authorList>
            <person name="Yang L."/>
        </authorList>
    </citation>
    <scope>NUCLEOTIDE SEQUENCE [LARGE SCALE GENOMIC DNA]</scope>
    <source>
        <strain evidence="3">QJT</strain>
        <tissue evidence="3">Leaf</tissue>
    </source>
</reference>
<comment type="caution">
    <text evidence="3">The sequence shown here is derived from an EMBL/GenBank/DDBJ whole genome shotgun (WGS) entry which is preliminary data.</text>
</comment>
<name>A0AAP0E656_9MAGN</name>
<dbReference type="PROSITE" id="PS50089">
    <property type="entry name" value="ZF_RING_2"/>
    <property type="match status" value="1"/>
</dbReference>
<dbReference type="InterPro" id="IPR013083">
    <property type="entry name" value="Znf_RING/FYVE/PHD"/>
</dbReference>
<keyword evidence="1" id="KW-0479">Metal-binding</keyword>
<proteinExistence type="predicted"/>
<dbReference type="GO" id="GO:0008270">
    <property type="term" value="F:zinc ion binding"/>
    <property type="evidence" value="ECO:0007669"/>
    <property type="project" value="UniProtKB-KW"/>
</dbReference>
<evidence type="ECO:0000256" key="1">
    <source>
        <dbReference type="PROSITE-ProRule" id="PRU00175"/>
    </source>
</evidence>
<accession>A0AAP0E656</accession>
<dbReference type="InterPro" id="IPR051826">
    <property type="entry name" value="E3_ubiquitin-ligase_domain"/>
</dbReference>
<dbReference type="GO" id="GO:0061630">
    <property type="term" value="F:ubiquitin protein ligase activity"/>
    <property type="evidence" value="ECO:0007669"/>
    <property type="project" value="TreeGrafter"/>
</dbReference>
<feature type="domain" description="RING-type" evidence="2">
    <location>
        <begin position="67"/>
        <end position="112"/>
    </location>
</feature>
<evidence type="ECO:0000259" key="2">
    <source>
        <dbReference type="PROSITE" id="PS50089"/>
    </source>
</evidence>
<dbReference type="GO" id="GO:0006511">
    <property type="term" value="P:ubiquitin-dependent protein catabolic process"/>
    <property type="evidence" value="ECO:0007669"/>
    <property type="project" value="TreeGrafter"/>
</dbReference>
<dbReference type="SUPFAM" id="SSF57850">
    <property type="entry name" value="RING/U-box"/>
    <property type="match status" value="1"/>
</dbReference>
<sequence length="116" mass="13607">MQDTTNLILTNCRDHPSLKQRAANLKEELLYVRAFVLFKIIEDPSFYCMIKCMKDVLYSSDRREDVCAICLDEFGDQRVGLDIHQTKCNHIFHGRCIFMWLKAGRHTCPLCRCCLM</sequence>
<keyword evidence="4" id="KW-1185">Reference proteome</keyword>
<dbReference type="Pfam" id="PF13639">
    <property type="entry name" value="zf-RING_2"/>
    <property type="match status" value="1"/>
</dbReference>
<gene>
    <name evidence="3" type="ORF">Sjap_026154</name>
</gene>
<dbReference type="SMART" id="SM00184">
    <property type="entry name" value="RING"/>
    <property type="match status" value="1"/>
</dbReference>
<dbReference type="PANTHER" id="PTHR22765">
    <property type="entry name" value="RING FINGER AND PROTEASE ASSOCIATED DOMAIN-CONTAINING"/>
    <property type="match status" value="1"/>
</dbReference>
<organism evidence="3 4">
    <name type="scientific">Stephania japonica</name>
    <dbReference type="NCBI Taxonomy" id="461633"/>
    <lineage>
        <taxon>Eukaryota</taxon>
        <taxon>Viridiplantae</taxon>
        <taxon>Streptophyta</taxon>
        <taxon>Embryophyta</taxon>
        <taxon>Tracheophyta</taxon>
        <taxon>Spermatophyta</taxon>
        <taxon>Magnoliopsida</taxon>
        <taxon>Ranunculales</taxon>
        <taxon>Menispermaceae</taxon>
        <taxon>Menispermoideae</taxon>
        <taxon>Cissampelideae</taxon>
        <taxon>Stephania</taxon>
    </lineage>
</organism>
<evidence type="ECO:0000313" key="4">
    <source>
        <dbReference type="Proteomes" id="UP001417504"/>
    </source>
</evidence>
<protein>
    <recommendedName>
        <fullName evidence="2">RING-type domain-containing protein</fullName>
    </recommendedName>
</protein>
<dbReference type="InterPro" id="IPR001841">
    <property type="entry name" value="Znf_RING"/>
</dbReference>
<dbReference type="PANTHER" id="PTHR22765:SF434">
    <property type="entry name" value="GB|AAD18119.1-RELATED"/>
    <property type="match status" value="1"/>
</dbReference>
<dbReference type="EMBL" id="JBBNAE010000011">
    <property type="protein sequence ID" value="KAK9085743.1"/>
    <property type="molecule type" value="Genomic_DNA"/>
</dbReference>
<keyword evidence="1" id="KW-0863">Zinc-finger</keyword>
<dbReference type="Proteomes" id="UP001417504">
    <property type="component" value="Unassembled WGS sequence"/>
</dbReference>
<evidence type="ECO:0000313" key="3">
    <source>
        <dbReference type="EMBL" id="KAK9085743.1"/>
    </source>
</evidence>
<keyword evidence="1" id="KW-0862">Zinc</keyword>